<keyword evidence="1" id="KW-0732">Signal</keyword>
<evidence type="ECO:0000256" key="1">
    <source>
        <dbReference type="SAM" id="SignalP"/>
    </source>
</evidence>
<dbReference type="Proteomes" id="UP000266327">
    <property type="component" value="Unassembled WGS sequence"/>
</dbReference>
<sequence>MIMRKLLIPMLLAFSLSAFAAEERVTAQTIELKDGGRLIVEKKGTMVHIDAAGNRVKMRDGVTMEGKDGAKYVMKNNAVWKTITEKGTLNPKF</sequence>
<keyword evidence="3" id="KW-1185">Reference proteome</keyword>
<dbReference type="InterPro" id="IPR021604">
    <property type="entry name" value="CopK"/>
</dbReference>
<comment type="caution">
    <text evidence="2">The sequence shown here is derived from an EMBL/GenBank/DDBJ whole genome shotgun (WGS) entry which is preliminary data.</text>
</comment>
<feature type="signal peptide" evidence="1">
    <location>
        <begin position="1"/>
        <end position="20"/>
    </location>
</feature>
<dbReference type="Pfam" id="PF11525">
    <property type="entry name" value="CopK"/>
    <property type="match status" value="1"/>
</dbReference>
<dbReference type="InterPro" id="IPR038644">
    <property type="entry name" value="CopK_sf"/>
</dbReference>
<gene>
    <name evidence="2" type="ORF">D3878_19415</name>
</gene>
<evidence type="ECO:0008006" key="4">
    <source>
        <dbReference type="Google" id="ProtNLM"/>
    </source>
</evidence>
<evidence type="ECO:0000313" key="2">
    <source>
        <dbReference type="EMBL" id="RJG03495.1"/>
    </source>
</evidence>
<reference evidence="3" key="1">
    <citation type="submission" date="2018-09" db="EMBL/GenBank/DDBJ databases">
        <authorList>
            <person name="Zhu H."/>
        </authorList>
    </citation>
    <scope>NUCLEOTIDE SEQUENCE [LARGE SCALE GENOMIC DNA]</scope>
    <source>
        <strain evidence="3">K1S02-23</strain>
    </source>
</reference>
<evidence type="ECO:0000313" key="3">
    <source>
        <dbReference type="Proteomes" id="UP000266327"/>
    </source>
</evidence>
<dbReference type="AlphaFoldDB" id="A0A3A3G772"/>
<dbReference type="EMBL" id="QYUQ01000002">
    <property type="protein sequence ID" value="RJG03495.1"/>
    <property type="molecule type" value="Genomic_DNA"/>
</dbReference>
<organism evidence="2 3">
    <name type="scientific">Noviherbaspirillum sedimenti</name>
    <dbReference type="NCBI Taxonomy" id="2320865"/>
    <lineage>
        <taxon>Bacteria</taxon>
        <taxon>Pseudomonadati</taxon>
        <taxon>Pseudomonadota</taxon>
        <taxon>Betaproteobacteria</taxon>
        <taxon>Burkholderiales</taxon>
        <taxon>Oxalobacteraceae</taxon>
        <taxon>Noviherbaspirillum</taxon>
    </lineage>
</organism>
<accession>A0A3A3G772</accession>
<dbReference type="GO" id="GO:0046872">
    <property type="term" value="F:metal ion binding"/>
    <property type="evidence" value="ECO:0007669"/>
    <property type="project" value="InterPro"/>
</dbReference>
<protein>
    <recommendedName>
        <fullName evidence="4">Copper resistance protein K</fullName>
    </recommendedName>
</protein>
<feature type="chain" id="PRO_5017204943" description="Copper resistance protein K" evidence="1">
    <location>
        <begin position="21"/>
        <end position="93"/>
    </location>
</feature>
<dbReference type="Gene3D" id="2.40.10.300">
    <property type="entry name" value="Copper resistance protein K"/>
    <property type="match status" value="1"/>
</dbReference>
<name>A0A3A3G772_9BURK</name>
<proteinExistence type="predicted"/>